<evidence type="ECO:0000313" key="1">
    <source>
        <dbReference type="EMBL" id="TNN87054.1"/>
    </source>
</evidence>
<organism evidence="1 2">
    <name type="scientific">Liparis tanakae</name>
    <name type="common">Tanaka's snailfish</name>
    <dbReference type="NCBI Taxonomy" id="230148"/>
    <lineage>
        <taxon>Eukaryota</taxon>
        <taxon>Metazoa</taxon>
        <taxon>Chordata</taxon>
        <taxon>Craniata</taxon>
        <taxon>Vertebrata</taxon>
        <taxon>Euteleostomi</taxon>
        <taxon>Actinopterygii</taxon>
        <taxon>Neopterygii</taxon>
        <taxon>Teleostei</taxon>
        <taxon>Neoteleostei</taxon>
        <taxon>Acanthomorphata</taxon>
        <taxon>Eupercaria</taxon>
        <taxon>Perciformes</taxon>
        <taxon>Cottioidei</taxon>
        <taxon>Cottales</taxon>
        <taxon>Liparidae</taxon>
        <taxon>Liparis</taxon>
    </lineage>
</organism>
<evidence type="ECO:0000313" key="2">
    <source>
        <dbReference type="Proteomes" id="UP000314294"/>
    </source>
</evidence>
<dbReference type="AlphaFoldDB" id="A0A4Z2JB43"/>
<accession>A0A4Z2JB43</accession>
<protein>
    <submittedName>
        <fullName evidence="1">Uncharacterized protein</fullName>
    </submittedName>
</protein>
<sequence>MDVMIGEALETQSRINIIQHYRWAWPRVIRRVETPEVISSIGNTWAFCASAAFKRPSGLRSSLSILRPSVAVCRRVGRLTCLRAQEAAGSAEALTQGLSFWFELRAQRHRQAVVEVDRMSLTLGQTGQAAARRLQALLLQDLADAGVHA</sequence>
<dbReference type="Proteomes" id="UP000314294">
    <property type="component" value="Unassembled WGS sequence"/>
</dbReference>
<proteinExistence type="predicted"/>
<keyword evidence="2" id="KW-1185">Reference proteome</keyword>
<gene>
    <name evidence="1" type="ORF">EYF80_002809</name>
</gene>
<reference evidence="1 2" key="1">
    <citation type="submission" date="2019-03" db="EMBL/GenBank/DDBJ databases">
        <title>First draft genome of Liparis tanakae, snailfish: a comprehensive survey of snailfish specific genes.</title>
        <authorList>
            <person name="Kim W."/>
            <person name="Song I."/>
            <person name="Jeong J.-H."/>
            <person name="Kim D."/>
            <person name="Kim S."/>
            <person name="Ryu S."/>
            <person name="Song J.Y."/>
            <person name="Lee S.K."/>
        </authorList>
    </citation>
    <scope>NUCLEOTIDE SEQUENCE [LARGE SCALE GENOMIC DNA]</scope>
    <source>
        <tissue evidence="1">Muscle</tissue>
    </source>
</reference>
<name>A0A4Z2JB43_9TELE</name>
<comment type="caution">
    <text evidence="1">The sequence shown here is derived from an EMBL/GenBank/DDBJ whole genome shotgun (WGS) entry which is preliminary data.</text>
</comment>
<dbReference type="EMBL" id="SRLO01000012">
    <property type="protein sequence ID" value="TNN87054.1"/>
    <property type="molecule type" value="Genomic_DNA"/>
</dbReference>